<dbReference type="InterPro" id="IPR029044">
    <property type="entry name" value="Nucleotide-diphossugar_trans"/>
</dbReference>
<dbReference type="PANTHER" id="PTHR43584">
    <property type="entry name" value="NUCLEOTIDYL TRANSFERASE"/>
    <property type="match status" value="1"/>
</dbReference>
<reference evidence="5 6" key="1">
    <citation type="journal article" date="2021" name="Arch. Microbiol.">
        <title>Harenicola maris gen. nov., sp. nov. isolated from the Sea of Japan shallow sediments.</title>
        <authorList>
            <person name="Romanenko L.A."/>
            <person name="Kurilenko V.V."/>
            <person name="Chernysheva N.Y."/>
            <person name="Tekutyeva L.A."/>
            <person name="Velansky P.V."/>
            <person name="Svetashev V.I."/>
            <person name="Isaeva M.P."/>
        </authorList>
    </citation>
    <scope>NUCLEOTIDE SEQUENCE [LARGE SCALE GENOMIC DNA]</scope>
    <source>
        <strain evidence="5 6">KMM 3653</strain>
    </source>
</reference>
<organism evidence="5 6">
    <name type="scientific">Harenicola maris</name>
    <dbReference type="NCBI Taxonomy" id="2841044"/>
    <lineage>
        <taxon>Bacteria</taxon>
        <taxon>Pseudomonadati</taxon>
        <taxon>Pseudomonadota</taxon>
        <taxon>Alphaproteobacteria</taxon>
        <taxon>Rhodobacterales</taxon>
        <taxon>Paracoccaceae</taxon>
        <taxon>Harenicola</taxon>
    </lineage>
</organism>
<dbReference type="Pfam" id="PF12804">
    <property type="entry name" value="NTP_transf_3"/>
    <property type="match status" value="1"/>
</dbReference>
<protein>
    <submittedName>
        <fullName evidence="5">Nucleotidyltransferase family protein</fullName>
    </submittedName>
</protein>
<accession>A0AAP2CNZ3</accession>
<evidence type="ECO:0000256" key="2">
    <source>
        <dbReference type="ARBA" id="ARBA00022695"/>
    </source>
</evidence>
<evidence type="ECO:0000313" key="6">
    <source>
        <dbReference type="Proteomes" id="UP001315686"/>
    </source>
</evidence>
<gene>
    <name evidence="5" type="ORF">IV417_09960</name>
</gene>
<keyword evidence="6" id="KW-1185">Reference proteome</keyword>
<dbReference type="InterPro" id="IPR025877">
    <property type="entry name" value="MobA-like_NTP_Trfase"/>
</dbReference>
<dbReference type="InterPro" id="IPR050065">
    <property type="entry name" value="GlmU-like"/>
</dbReference>
<keyword evidence="1" id="KW-0808">Transferase</keyword>
<evidence type="ECO:0000259" key="4">
    <source>
        <dbReference type="Pfam" id="PF12804"/>
    </source>
</evidence>
<feature type="domain" description="MobA-like NTP transferase" evidence="4">
    <location>
        <begin position="7"/>
        <end position="127"/>
    </location>
</feature>
<dbReference type="SUPFAM" id="SSF53448">
    <property type="entry name" value="Nucleotide-diphospho-sugar transferases"/>
    <property type="match status" value="1"/>
</dbReference>
<proteinExistence type="predicted"/>
<comment type="caution">
    <text evidence="5">The sequence shown here is derived from an EMBL/GenBank/DDBJ whole genome shotgun (WGS) entry which is preliminary data.</text>
</comment>
<name>A0AAP2CNZ3_9RHOB</name>
<dbReference type="AlphaFoldDB" id="A0AAP2CNZ3"/>
<dbReference type="CDD" id="cd06422">
    <property type="entry name" value="NTP_transferase_like_1"/>
    <property type="match status" value="1"/>
</dbReference>
<evidence type="ECO:0000256" key="3">
    <source>
        <dbReference type="ARBA" id="ARBA00022842"/>
    </source>
</evidence>
<dbReference type="Gene3D" id="3.90.550.10">
    <property type="entry name" value="Spore Coat Polysaccharide Biosynthesis Protein SpsA, Chain A"/>
    <property type="match status" value="1"/>
</dbReference>
<dbReference type="Proteomes" id="UP001315686">
    <property type="component" value="Unassembled WGS sequence"/>
</dbReference>
<dbReference type="PANTHER" id="PTHR43584:SF8">
    <property type="entry name" value="N-ACETYLMURAMATE ALPHA-1-PHOSPHATE URIDYLYLTRANSFERASE"/>
    <property type="match status" value="1"/>
</dbReference>
<dbReference type="EMBL" id="JADQAZ010000002">
    <property type="protein sequence ID" value="MBT0957714.1"/>
    <property type="molecule type" value="Genomic_DNA"/>
</dbReference>
<keyword evidence="2" id="KW-0548">Nucleotidyltransferase</keyword>
<sequence>MPLPLMIFGAGFGTRMGALTQNTPKPLIQTGGKALIDHAVALADTAKSAPVVVNTHYLAEQMQAHFAPRPEITLSHEPDILETGGGLRRALPLLHSNPVLTLNSDAIWRGPNPLTLLEQAWRPEMEALLLLLPAAQTHGRKPDAKGDFALTQTGQITRPGPLVYSGAQIIRTDRLAQIAEEKFSLNVIWNEMIAAGTAHGIPYPGEWCDVGHPGGIPIAESLLV</sequence>
<dbReference type="RefSeq" id="WP_327793939.1">
    <property type="nucleotide sequence ID" value="NZ_JADQAZ010000002.1"/>
</dbReference>
<evidence type="ECO:0000256" key="1">
    <source>
        <dbReference type="ARBA" id="ARBA00022679"/>
    </source>
</evidence>
<evidence type="ECO:0000313" key="5">
    <source>
        <dbReference type="EMBL" id="MBT0957714.1"/>
    </source>
</evidence>
<keyword evidence="3" id="KW-0460">Magnesium</keyword>
<dbReference type="GO" id="GO:0016779">
    <property type="term" value="F:nucleotidyltransferase activity"/>
    <property type="evidence" value="ECO:0007669"/>
    <property type="project" value="UniProtKB-KW"/>
</dbReference>